<dbReference type="InterPro" id="IPR027806">
    <property type="entry name" value="HARBI1_dom"/>
</dbReference>
<dbReference type="InterPro" id="IPR051420">
    <property type="entry name" value="Ser_Thr_Kinases_DiverseReg"/>
</dbReference>
<dbReference type="SUPFAM" id="SSF56112">
    <property type="entry name" value="Protein kinase-like (PK-like)"/>
    <property type="match status" value="1"/>
</dbReference>
<dbReference type="AlphaFoldDB" id="A0A7J9HL19"/>
<protein>
    <recommendedName>
        <fullName evidence="2">non-specific serine/threonine protein kinase</fullName>
        <ecNumber evidence="2">2.7.11.1</ecNumber>
    </recommendedName>
</protein>
<evidence type="ECO:0000256" key="3">
    <source>
        <dbReference type="ARBA" id="ARBA00022527"/>
    </source>
</evidence>
<comment type="catalytic activity">
    <reaction evidence="10">
        <text>L-seryl-[protein] + ATP = O-phospho-L-seryl-[protein] + ADP + H(+)</text>
        <dbReference type="Rhea" id="RHEA:17989"/>
        <dbReference type="Rhea" id="RHEA-COMP:9863"/>
        <dbReference type="Rhea" id="RHEA-COMP:11604"/>
        <dbReference type="ChEBI" id="CHEBI:15378"/>
        <dbReference type="ChEBI" id="CHEBI:29999"/>
        <dbReference type="ChEBI" id="CHEBI:30616"/>
        <dbReference type="ChEBI" id="CHEBI:83421"/>
        <dbReference type="ChEBI" id="CHEBI:456216"/>
        <dbReference type="EC" id="2.7.11.1"/>
    </reaction>
</comment>
<evidence type="ECO:0000256" key="6">
    <source>
        <dbReference type="ARBA" id="ARBA00022741"/>
    </source>
</evidence>
<gene>
    <name evidence="13" type="ORF">Gohar_002516</name>
</gene>
<dbReference type="PROSITE" id="PS00108">
    <property type="entry name" value="PROTEIN_KINASE_ST"/>
    <property type="match status" value="1"/>
</dbReference>
<dbReference type="Proteomes" id="UP000593560">
    <property type="component" value="Unassembled WGS sequence"/>
</dbReference>
<dbReference type="InterPro" id="IPR011009">
    <property type="entry name" value="Kinase-like_dom_sf"/>
</dbReference>
<dbReference type="PANTHER" id="PTHR48005">
    <property type="entry name" value="LEUCINE RICH REPEAT KINASE 2"/>
    <property type="match status" value="1"/>
</dbReference>
<keyword evidence="4" id="KW-0808">Transferase</keyword>
<dbReference type="OrthoDB" id="2668416at2759"/>
<dbReference type="GO" id="GO:0004674">
    <property type="term" value="F:protein serine/threonine kinase activity"/>
    <property type="evidence" value="ECO:0007669"/>
    <property type="project" value="UniProtKB-KW"/>
</dbReference>
<evidence type="ECO:0000256" key="8">
    <source>
        <dbReference type="ARBA" id="ARBA00022840"/>
    </source>
</evidence>
<keyword evidence="7" id="KW-0418">Kinase</keyword>
<evidence type="ECO:0000256" key="11">
    <source>
        <dbReference type="SAM" id="MobiDB-lite"/>
    </source>
</evidence>
<keyword evidence="6" id="KW-0547">Nucleotide-binding</keyword>
<evidence type="ECO:0000256" key="9">
    <source>
        <dbReference type="ARBA" id="ARBA00047899"/>
    </source>
</evidence>
<dbReference type="GO" id="GO:0046872">
    <property type="term" value="F:metal ion binding"/>
    <property type="evidence" value="ECO:0007669"/>
    <property type="project" value="UniProtKB-KW"/>
</dbReference>
<organism evidence="13 14">
    <name type="scientific">Gossypium harknessii</name>
    <dbReference type="NCBI Taxonomy" id="34285"/>
    <lineage>
        <taxon>Eukaryota</taxon>
        <taxon>Viridiplantae</taxon>
        <taxon>Streptophyta</taxon>
        <taxon>Embryophyta</taxon>
        <taxon>Tracheophyta</taxon>
        <taxon>Spermatophyta</taxon>
        <taxon>Magnoliopsida</taxon>
        <taxon>eudicotyledons</taxon>
        <taxon>Gunneridae</taxon>
        <taxon>Pentapetalae</taxon>
        <taxon>rosids</taxon>
        <taxon>malvids</taxon>
        <taxon>Malvales</taxon>
        <taxon>Malvaceae</taxon>
        <taxon>Malvoideae</taxon>
        <taxon>Gossypium</taxon>
    </lineage>
</organism>
<dbReference type="GO" id="GO:0005524">
    <property type="term" value="F:ATP binding"/>
    <property type="evidence" value="ECO:0007669"/>
    <property type="project" value="UniProtKB-KW"/>
</dbReference>
<evidence type="ECO:0000313" key="13">
    <source>
        <dbReference type="EMBL" id="MBA0810530.1"/>
    </source>
</evidence>
<evidence type="ECO:0000256" key="7">
    <source>
        <dbReference type="ARBA" id="ARBA00022777"/>
    </source>
</evidence>
<dbReference type="Pfam" id="PF13359">
    <property type="entry name" value="DDE_Tnp_4"/>
    <property type="match status" value="1"/>
</dbReference>
<dbReference type="EMBL" id="JABFAD010000010">
    <property type="protein sequence ID" value="MBA0810530.1"/>
    <property type="molecule type" value="Genomic_DNA"/>
</dbReference>
<sequence length="540" mass="60778">MNDGDGNCKRRRKERFADEDLSDMNESSNDENSVLMSTHKRKTRTVLGFYDSVASASVNQTETQSPNHDKQSGLGPSWWDECNRPDYPEDEFKKVFRMSKSTFELICFELSSEGDASTLRNAISVKQRVAVCVWQLATGEPLRLVSKRFGLGISACRESVLEVCSEICSVLMPKYLRWPDVKSLRKIKEEFEVISWIPNVVGSMYRTHVPITPPKTCVAGYLNERQTEGNRKTSYSVTVQGVVDPRGVFTDVCIGWPGSMNDYQVLEKSALYQRANCGLLNGVWVVGSWGLFSETLHKLGISGTNSVHQVVLGWPTRLQIVVAAAQVLCYMQDECLTPIIHHDVKSSNILLYSEFNAKSSNFGLAMMLTRHASSRTMSAVVRSFGYLACLLRATTSDEIDQSNCQYVRFVQPNLRNKANFHTLHVFFLPVSKIVVRLKDDQDSIPVAVGISLENLLSLISTLDIFHASLLDATTPCRTPPPHKSLDVTLLRYAMMNIYLIAGHQTIKQNKLQLLKVHDKQQKQGNSINENIDRNSKHMQL</sequence>
<feature type="compositionally biased region" description="Low complexity" evidence="11">
    <location>
        <begin position="24"/>
        <end position="33"/>
    </location>
</feature>
<dbReference type="InterPro" id="IPR008271">
    <property type="entry name" value="Ser/Thr_kinase_AS"/>
</dbReference>
<name>A0A7J9HL19_9ROSI</name>
<evidence type="ECO:0000256" key="5">
    <source>
        <dbReference type="ARBA" id="ARBA00022723"/>
    </source>
</evidence>
<dbReference type="Gene3D" id="1.10.510.10">
    <property type="entry name" value="Transferase(Phosphotransferase) domain 1"/>
    <property type="match status" value="1"/>
</dbReference>
<comment type="caution">
    <text evidence="13">The sequence shown here is derived from an EMBL/GenBank/DDBJ whole genome shotgun (WGS) entry which is preliminary data.</text>
</comment>
<keyword evidence="3" id="KW-0723">Serine/threonine-protein kinase</keyword>
<keyword evidence="5" id="KW-0479">Metal-binding</keyword>
<evidence type="ECO:0000256" key="2">
    <source>
        <dbReference type="ARBA" id="ARBA00012513"/>
    </source>
</evidence>
<dbReference type="EC" id="2.7.11.1" evidence="2"/>
<feature type="domain" description="DDE Tnp4" evidence="12">
    <location>
        <begin position="207"/>
        <end position="286"/>
    </location>
</feature>
<accession>A0A7J9HL19</accession>
<evidence type="ECO:0000259" key="12">
    <source>
        <dbReference type="Pfam" id="PF13359"/>
    </source>
</evidence>
<comment type="cofactor">
    <cofactor evidence="1">
        <name>a divalent metal cation</name>
        <dbReference type="ChEBI" id="CHEBI:60240"/>
    </cofactor>
</comment>
<evidence type="ECO:0000256" key="4">
    <source>
        <dbReference type="ARBA" id="ARBA00022679"/>
    </source>
</evidence>
<feature type="region of interest" description="Disordered" evidence="11">
    <location>
        <begin position="1"/>
        <end position="37"/>
    </location>
</feature>
<evidence type="ECO:0000256" key="1">
    <source>
        <dbReference type="ARBA" id="ARBA00001968"/>
    </source>
</evidence>
<reference evidence="13 14" key="1">
    <citation type="journal article" date="2019" name="Genome Biol. Evol.">
        <title>Insights into the evolution of the New World diploid cottons (Gossypium, subgenus Houzingenia) based on genome sequencing.</title>
        <authorList>
            <person name="Grover C.E."/>
            <person name="Arick M.A. 2nd"/>
            <person name="Thrash A."/>
            <person name="Conover J.L."/>
            <person name="Sanders W.S."/>
            <person name="Peterson D.G."/>
            <person name="Frelichowski J.E."/>
            <person name="Scheffler J.A."/>
            <person name="Scheffler B.E."/>
            <person name="Wendel J.F."/>
        </authorList>
    </citation>
    <scope>NUCLEOTIDE SEQUENCE [LARGE SCALE GENOMIC DNA]</scope>
    <source>
        <strain evidence="13">0</strain>
        <tissue evidence="13">Leaf</tissue>
    </source>
</reference>
<keyword evidence="8" id="KW-0067">ATP-binding</keyword>
<keyword evidence="14" id="KW-1185">Reference proteome</keyword>
<evidence type="ECO:0000256" key="10">
    <source>
        <dbReference type="ARBA" id="ARBA00048679"/>
    </source>
</evidence>
<proteinExistence type="predicted"/>
<comment type="catalytic activity">
    <reaction evidence="9">
        <text>L-threonyl-[protein] + ATP = O-phospho-L-threonyl-[protein] + ADP + H(+)</text>
        <dbReference type="Rhea" id="RHEA:46608"/>
        <dbReference type="Rhea" id="RHEA-COMP:11060"/>
        <dbReference type="Rhea" id="RHEA-COMP:11605"/>
        <dbReference type="ChEBI" id="CHEBI:15378"/>
        <dbReference type="ChEBI" id="CHEBI:30013"/>
        <dbReference type="ChEBI" id="CHEBI:30616"/>
        <dbReference type="ChEBI" id="CHEBI:61977"/>
        <dbReference type="ChEBI" id="CHEBI:456216"/>
        <dbReference type="EC" id="2.7.11.1"/>
    </reaction>
</comment>
<dbReference type="PANTHER" id="PTHR48005:SF85">
    <property type="entry name" value="PROTEIN KINASE DOMAIN-CONTAINING PROTEIN"/>
    <property type="match status" value="1"/>
</dbReference>
<evidence type="ECO:0000313" key="14">
    <source>
        <dbReference type="Proteomes" id="UP000593560"/>
    </source>
</evidence>